<dbReference type="InterPro" id="IPR036388">
    <property type="entry name" value="WH-like_DNA-bd_sf"/>
</dbReference>
<dbReference type="Pfam" id="PF00072">
    <property type="entry name" value="Response_reg"/>
    <property type="match status" value="1"/>
</dbReference>
<dbReference type="SMART" id="SM00448">
    <property type="entry name" value="REC"/>
    <property type="match status" value="1"/>
</dbReference>
<evidence type="ECO:0000313" key="10">
    <source>
        <dbReference type="EMBL" id="MDO6424309.1"/>
    </source>
</evidence>
<protein>
    <submittedName>
        <fullName evidence="10">Response regulator transcription factor</fullName>
    </submittedName>
</protein>
<dbReference type="AlphaFoldDB" id="A0AAW7XD71"/>
<dbReference type="Gene3D" id="1.10.10.10">
    <property type="entry name" value="Winged helix-like DNA-binding domain superfamily/Winged helix DNA-binding domain"/>
    <property type="match status" value="1"/>
</dbReference>
<evidence type="ECO:0000259" key="9">
    <source>
        <dbReference type="PROSITE" id="PS51755"/>
    </source>
</evidence>
<evidence type="ECO:0000256" key="1">
    <source>
        <dbReference type="ARBA" id="ARBA00022553"/>
    </source>
</evidence>
<dbReference type="GO" id="GO:0006355">
    <property type="term" value="P:regulation of DNA-templated transcription"/>
    <property type="evidence" value="ECO:0007669"/>
    <property type="project" value="InterPro"/>
</dbReference>
<dbReference type="Gene3D" id="6.10.250.690">
    <property type="match status" value="1"/>
</dbReference>
<dbReference type="Gene3D" id="3.40.50.2300">
    <property type="match status" value="1"/>
</dbReference>
<dbReference type="InterPro" id="IPR011006">
    <property type="entry name" value="CheY-like_superfamily"/>
</dbReference>
<evidence type="ECO:0000256" key="2">
    <source>
        <dbReference type="ARBA" id="ARBA00023012"/>
    </source>
</evidence>
<dbReference type="InterPro" id="IPR039420">
    <property type="entry name" value="WalR-like"/>
</dbReference>
<reference evidence="10" key="1">
    <citation type="submission" date="2023-07" db="EMBL/GenBank/DDBJ databases">
        <title>Genome content predicts the carbon catabolic preferences of heterotrophic bacteria.</title>
        <authorList>
            <person name="Gralka M."/>
        </authorList>
    </citation>
    <scope>NUCLEOTIDE SEQUENCE</scope>
    <source>
        <strain evidence="10">I3M17_2</strain>
    </source>
</reference>
<feature type="domain" description="OmpR/PhoB-type" evidence="9">
    <location>
        <begin position="129"/>
        <end position="226"/>
    </location>
</feature>
<dbReference type="Pfam" id="PF00486">
    <property type="entry name" value="Trans_reg_C"/>
    <property type="match status" value="1"/>
</dbReference>
<evidence type="ECO:0000256" key="4">
    <source>
        <dbReference type="ARBA" id="ARBA00023125"/>
    </source>
</evidence>
<evidence type="ECO:0000256" key="6">
    <source>
        <dbReference type="PROSITE-ProRule" id="PRU00169"/>
    </source>
</evidence>
<dbReference type="PROSITE" id="PS51755">
    <property type="entry name" value="OMPR_PHOB"/>
    <property type="match status" value="1"/>
</dbReference>
<evidence type="ECO:0000256" key="3">
    <source>
        <dbReference type="ARBA" id="ARBA00023015"/>
    </source>
</evidence>
<organism evidence="10 11">
    <name type="scientific">Saccharophagus degradans</name>
    <dbReference type="NCBI Taxonomy" id="86304"/>
    <lineage>
        <taxon>Bacteria</taxon>
        <taxon>Pseudomonadati</taxon>
        <taxon>Pseudomonadota</taxon>
        <taxon>Gammaproteobacteria</taxon>
        <taxon>Cellvibrionales</taxon>
        <taxon>Cellvibrionaceae</taxon>
        <taxon>Saccharophagus</taxon>
    </lineage>
</organism>
<dbReference type="Proteomes" id="UP001169760">
    <property type="component" value="Unassembled WGS sequence"/>
</dbReference>
<gene>
    <name evidence="10" type="ORF">Q4521_17625</name>
</gene>
<dbReference type="GO" id="GO:0000976">
    <property type="term" value="F:transcription cis-regulatory region binding"/>
    <property type="evidence" value="ECO:0007669"/>
    <property type="project" value="TreeGrafter"/>
</dbReference>
<name>A0AAW7XD71_9GAMM</name>
<sequence length="246" mass="27411">MSNPLTVLLIEDNLTIASQVCDFLEGVGWQVDHTVKGAQGIELALAQVYDVVVLDLNLPDIGGLEVCKSIKQQALTYLPILMLTARDAFEDKADGFGMGADDYVTKPFELRELVLRCSALARRSNLHNNKILRVGNLEVDTAKRTASRSGQVLQLTKIGFEILSVLAQAYPQPVTRSVIIHKVWADDPPDSDALRTHIFSLRSTLDKPFNSPMLTTIINVGYKLEIKQELKQKLKQECIKEPRNEV</sequence>
<feature type="domain" description="Response regulatory" evidence="8">
    <location>
        <begin position="6"/>
        <end position="121"/>
    </location>
</feature>
<dbReference type="CDD" id="cd00383">
    <property type="entry name" value="trans_reg_C"/>
    <property type="match status" value="1"/>
</dbReference>
<dbReference type="GO" id="GO:0032993">
    <property type="term" value="C:protein-DNA complex"/>
    <property type="evidence" value="ECO:0007669"/>
    <property type="project" value="TreeGrafter"/>
</dbReference>
<feature type="DNA-binding region" description="OmpR/PhoB-type" evidence="7">
    <location>
        <begin position="129"/>
        <end position="226"/>
    </location>
</feature>
<dbReference type="PANTHER" id="PTHR48111:SF22">
    <property type="entry name" value="REGULATOR OF RPOS"/>
    <property type="match status" value="1"/>
</dbReference>
<proteinExistence type="predicted"/>
<dbReference type="EMBL" id="JAUOPB010000014">
    <property type="protein sequence ID" value="MDO6424309.1"/>
    <property type="molecule type" value="Genomic_DNA"/>
</dbReference>
<evidence type="ECO:0000256" key="5">
    <source>
        <dbReference type="ARBA" id="ARBA00023163"/>
    </source>
</evidence>
<comment type="caution">
    <text evidence="10">The sequence shown here is derived from an EMBL/GenBank/DDBJ whole genome shotgun (WGS) entry which is preliminary data.</text>
</comment>
<evidence type="ECO:0000259" key="8">
    <source>
        <dbReference type="PROSITE" id="PS50110"/>
    </source>
</evidence>
<accession>A0AAW7XD71</accession>
<dbReference type="RefSeq" id="WP_303493675.1">
    <property type="nucleotide sequence ID" value="NZ_JAUOPB010000014.1"/>
</dbReference>
<dbReference type="PANTHER" id="PTHR48111">
    <property type="entry name" value="REGULATOR OF RPOS"/>
    <property type="match status" value="1"/>
</dbReference>
<keyword evidence="5" id="KW-0804">Transcription</keyword>
<dbReference type="InterPro" id="IPR001789">
    <property type="entry name" value="Sig_transdc_resp-reg_receiver"/>
</dbReference>
<keyword evidence="4 7" id="KW-0238">DNA-binding</keyword>
<dbReference type="SMART" id="SM00862">
    <property type="entry name" value="Trans_reg_C"/>
    <property type="match status" value="1"/>
</dbReference>
<dbReference type="SUPFAM" id="SSF52172">
    <property type="entry name" value="CheY-like"/>
    <property type="match status" value="1"/>
</dbReference>
<dbReference type="PROSITE" id="PS50110">
    <property type="entry name" value="RESPONSE_REGULATORY"/>
    <property type="match status" value="1"/>
</dbReference>
<feature type="modified residue" description="4-aspartylphosphate" evidence="6">
    <location>
        <position position="55"/>
    </location>
</feature>
<keyword evidence="1 6" id="KW-0597">Phosphoprotein</keyword>
<keyword evidence="3" id="KW-0805">Transcription regulation</keyword>
<evidence type="ECO:0000256" key="7">
    <source>
        <dbReference type="PROSITE-ProRule" id="PRU01091"/>
    </source>
</evidence>
<evidence type="ECO:0000313" key="11">
    <source>
        <dbReference type="Proteomes" id="UP001169760"/>
    </source>
</evidence>
<dbReference type="GO" id="GO:0000156">
    <property type="term" value="F:phosphorelay response regulator activity"/>
    <property type="evidence" value="ECO:0007669"/>
    <property type="project" value="TreeGrafter"/>
</dbReference>
<keyword evidence="2" id="KW-0902">Two-component regulatory system</keyword>
<dbReference type="GO" id="GO:0005829">
    <property type="term" value="C:cytosol"/>
    <property type="evidence" value="ECO:0007669"/>
    <property type="project" value="TreeGrafter"/>
</dbReference>
<dbReference type="InterPro" id="IPR001867">
    <property type="entry name" value="OmpR/PhoB-type_DNA-bd"/>
</dbReference>